<keyword evidence="3" id="KW-1185">Reference proteome</keyword>
<dbReference type="EMBL" id="QUAK01000239">
    <property type="protein sequence ID" value="RFU82316.1"/>
    <property type="molecule type" value="Genomic_DNA"/>
</dbReference>
<evidence type="ECO:0000313" key="3">
    <source>
        <dbReference type="Proteomes" id="UP000263094"/>
    </source>
</evidence>
<feature type="region of interest" description="Disordered" evidence="1">
    <location>
        <begin position="35"/>
        <end position="59"/>
    </location>
</feature>
<proteinExistence type="predicted"/>
<reference evidence="2 3" key="1">
    <citation type="submission" date="2018-08" db="EMBL/GenBank/DDBJ databases">
        <title>Isolation, diversity and antifungal activity of Actinobacteria from wheat.</title>
        <authorList>
            <person name="Han C."/>
        </authorList>
    </citation>
    <scope>NUCLEOTIDE SEQUENCE [LARGE SCALE GENOMIC DNA]</scope>
    <source>
        <strain evidence="2 3">NEAU-YY421</strain>
    </source>
</reference>
<comment type="caution">
    <text evidence="2">The sequence shown here is derived from an EMBL/GenBank/DDBJ whole genome shotgun (WGS) entry which is preliminary data.</text>
</comment>
<evidence type="ECO:0000256" key="1">
    <source>
        <dbReference type="SAM" id="MobiDB-lite"/>
    </source>
</evidence>
<gene>
    <name evidence="2" type="ORF">DY218_34170</name>
</gene>
<organism evidence="2 3">
    <name type="scientific">Streptomyces triticagri</name>
    <dbReference type="NCBI Taxonomy" id="2293568"/>
    <lineage>
        <taxon>Bacteria</taxon>
        <taxon>Bacillati</taxon>
        <taxon>Actinomycetota</taxon>
        <taxon>Actinomycetes</taxon>
        <taxon>Kitasatosporales</taxon>
        <taxon>Streptomycetaceae</taxon>
        <taxon>Streptomyces</taxon>
    </lineage>
</organism>
<evidence type="ECO:0000313" key="2">
    <source>
        <dbReference type="EMBL" id="RFU82316.1"/>
    </source>
</evidence>
<accession>A0A372LUH3</accession>
<protein>
    <submittedName>
        <fullName evidence="2">Uncharacterized protein</fullName>
    </submittedName>
</protein>
<name>A0A372LUH3_9ACTN</name>
<sequence length="59" mass="5548">MLAKSSPSIRGSGRLSSAAAGSAVCAVARTTCGFPDDGGSQTGAKSGSGSGSGSNEQVK</sequence>
<dbReference type="AlphaFoldDB" id="A0A372LUH3"/>
<dbReference type="Proteomes" id="UP000263094">
    <property type="component" value="Unassembled WGS sequence"/>
</dbReference>